<feature type="region of interest" description="Disordered" evidence="1">
    <location>
        <begin position="101"/>
        <end position="122"/>
    </location>
</feature>
<proteinExistence type="predicted"/>
<evidence type="ECO:0000256" key="1">
    <source>
        <dbReference type="SAM" id="MobiDB-lite"/>
    </source>
</evidence>
<dbReference type="EMBL" id="JAWDIS010000001">
    <property type="protein sequence ID" value="MDU0367138.1"/>
    <property type="molecule type" value="Genomic_DNA"/>
</dbReference>
<comment type="caution">
    <text evidence="2">The sequence shown here is derived from an EMBL/GenBank/DDBJ whole genome shotgun (WGS) entry which is preliminary data.</text>
</comment>
<dbReference type="Proteomes" id="UP001263371">
    <property type="component" value="Unassembled WGS sequence"/>
</dbReference>
<dbReference type="InterPro" id="IPR036689">
    <property type="entry name" value="ESAT-6-like_sf"/>
</dbReference>
<dbReference type="RefSeq" id="WP_315994325.1">
    <property type="nucleotide sequence ID" value="NZ_JAWDIS010000001.1"/>
</dbReference>
<keyword evidence="3" id="KW-1185">Reference proteome</keyword>
<evidence type="ECO:0000313" key="2">
    <source>
        <dbReference type="EMBL" id="MDU0367138.1"/>
    </source>
</evidence>
<evidence type="ECO:0000313" key="3">
    <source>
        <dbReference type="Proteomes" id="UP001263371"/>
    </source>
</evidence>
<accession>A0ABU3T6Y9</accession>
<gene>
    <name evidence="2" type="ORF">RWH45_07915</name>
</gene>
<reference evidence="2 3" key="1">
    <citation type="submission" date="2023-09" db="EMBL/GenBank/DDBJ databases">
        <title>Microbacterium fusihabitans sp. nov., Microbacterium phycihabitans sp. nov., and Microbacterium cervinum sp. nov., isolated from dried seaweeds of beach.</title>
        <authorList>
            <person name="Lee S.D."/>
        </authorList>
    </citation>
    <scope>NUCLEOTIDE SEQUENCE [LARGE SCALE GENOMIC DNA]</scope>
    <source>
        <strain evidence="2 3">KSW4-17</strain>
    </source>
</reference>
<name>A0ABU3T6Y9_9MICO</name>
<sequence>MTASSFWLAPDALEHQAIPFDDYAAQAQSAKQYLAAHPFDDTGDHPAYRFAAERARELRSSLIDWFDHLASVLTGVAVELRSVADEGRSIDAEEAARIDASDPSVYNGNSSSASEVVSDSAGGRSTDLMPVWGPPAGGAARFCDFGPAYDHLNDLTLNLVPGDLLSPVEWIDTILGWLGATPLPETVMREFGGRWGDLRAFADTLTGLSQLIDDMRGHLGSAASFIKVAWQGYAASSAQDYFDRLSAVLGNAVQEFQDAGDAFASYADGVEGTAEAVSSALYGLLDSILIAAVAAGLGTATIETVVGGILGWGAAGVALLNAGRLVAEVNDQLQFLNDLGNILGSISNLSSDLSDFSSELPVPAMEVTN</sequence>
<organism evidence="2 3">
    <name type="scientific">Microbacterium galbum</name>
    <dbReference type="NCBI Taxonomy" id="3075994"/>
    <lineage>
        <taxon>Bacteria</taxon>
        <taxon>Bacillati</taxon>
        <taxon>Actinomycetota</taxon>
        <taxon>Actinomycetes</taxon>
        <taxon>Micrococcales</taxon>
        <taxon>Microbacteriaceae</taxon>
        <taxon>Microbacterium</taxon>
    </lineage>
</organism>
<feature type="compositionally biased region" description="Low complexity" evidence="1">
    <location>
        <begin position="110"/>
        <end position="121"/>
    </location>
</feature>
<evidence type="ECO:0008006" key="4">
    <source>
        <dbReference type="Google" id="ProtNLM"/>
    </source>
</evidence>
<dbReference type="SUPFAM" id="SSF140453">
    <property type="entry name" value="EsxAB dimer-like"/>
    <property type="match status" value="1"/>
</dbReference>
<protein>
    <recommendedName>
        <fullName evidence="4">WXG100 family type VII secretion target</fullName>
    </recommendedName>
</protein>